<organism evidence="1 2">
    <name type="scientific">Ureibacillus acetophenoni</name>
    <dbReference type="NCBI Taxonomy" id="614649"/>
    <lineage>
        <taxon>Bacteria</taxon>
        <taxon>Bacillati</taxon>
        <taxon>Bacillota</taxon>
        <taxon>Bacilli</taxon>
        <taxon>Bacillales</taxon>
        <taxon>Caryophanaceae</taxon>
        <taxon>Ureibacillus</taxon>
    </lineage>
</organism>
<sequence>MILDLLRSDGSIIVNKRLSRLIGLDAAVLYAELISKQQYFAQRGLLTEDGFFFNTIENMELDTTLTKYQQKKAIDKLVELKLIKRDNRGSPPMRFFKINEDETVIMEILKEKNLPFKSKKTEHLKGKKLNTNNNKLNNTKINNNKENIYLISEENEAFAYYAQRYMDMFKTDHPTMNDEKMRELISNYEDLSLTLDINEDKWLEIIDYHFEYLSPMNNGNILSFLALNGGKSCVVRYLEELEYSF</sequence>
<evidence type="ECO:0000313" key="1">
    <source>
        <dbReference type="EMBL" id="SOC39066.1"/>
    </source>
</evidence>
<keyword evidence="2" id="KW-1185">Reference proteome</keyword>
<gene>
    <name evidence="1" type="ORF">SAMN05877842_10530</name>
</gene>
<accession>A0A285UER0</accession>
<name>A0A285UER0_9BACL</name>
<dbReference type="Proteomes" id="UP000219252">
    <property type="component" value="Unassembled WGS sequence"/>
</dbReference>
<dbReference type="AlphaFoldDB" id="A0A285UER0"/>
<evidence type="ECO:0000313" key="2">
    <source>
        <dbReference type="Proteomes" id="UP000219252"/>
    </source>
</evidence>
<protein>
    <submittedName>
        <fullName evidence="1">Uncharacterized protein</fullName>
    </submittedName>
</protein>
<proteinExistence type="predicted"/>
<dbReference type="EMBL" id="OBQC01000005">
    <property type="protein sequence ID" value="SOC39066.1"/>
    <property type="molecule type" value="Genomic_DNA"/>
</dbReference>
<reference evidence="2" key="1">
    <citation type="submission" date="2017-08" db="EMBL/GenBank/DDBJ databases">
        <authorList>
            <person name="Varghese N."/>
            <person name="Submissions S."/>
        </authorList>
    </citation>
    <scope>NUCLEOTIDE SEQUENCE [LARGE SCALE GENOMIC DNA]</scope>
    <source>
        <strain evidence="2">JC23</strain>
    </source>
</reference>
<dbReference type="OrthoDB" id="2968228at2"/>
<dbReference type="RefSeq" id="WP_097149236.1">
    <property type="nucleotide sequence ID" value="NZ_OBQC01000005.1"/>
</dbReference>